<comment type="subcellular location">
    <subcellularLocation>
        <location evidence="1">Membrane</location>
        <topology evidence="1">Multi-pass membrane protein</topology>
    </subcellularLocation>
</comment>
<keyword evidence="4 5" id="KW-0472">Membrane</keyword>
<dbReference type="InterPro" id="IPR020846">
    <property type="entry name" value="MFS_dom"/>
</dbReference>
<accession>G8Y9M1</accession>
<evidence type="ECO:0000256" key="1">
    <source>
        <dbReference type="ARBA" id="ARBA00004141"/>
    </source>
</evidence>
<dbReference type="InParanoid" id="G8Y9M1"/>
<feature type="transmembrane region" description="Helical" evidence="5">
    <location>
        <begin position="251"/>
        <end position="269"/>
    </location>
</feature>
<dbReference type="GO" id="GO:0016020">
    <property type="term" value="C:membrane"/>
    <property type="evidence" value="ECO:0007669"/>
    <property type="project" value="UniProtKB-SubCell"/>
</dbReference>
<dbReference type="Pfam" id="PF07690">
    <property type="entry name" value="MFS_1"/>
    <property type="match status" value="1"/>
</dbReference>
<feature type="transmembrane region" description="Helical" evidence="5">
    <location>
        <begin position="290"/>
        <end position="308"/>
    </location>
</feature>
<dbReference type="OMA" id="MNSNERA"/>
<feature type="transmembrane region" description="Helical" evidence="5">
    <location>
        <begin position="455"/>
        <end position="477"/>
    </location>
</feature>
<keyword evidence="9" id="KW-1185">Reference proteome</keyword>
<dbReference type="HOGENOM" id="CLU_000960_27_4_1"/>
<feature type="transmembrane region" description="Helical" evidence="5">
    <location>
        <begin position="182"/>
        <end position="200"/>
    </location>
</feature>
<gene>
    <name evidence="7" type="primary">Piso0_003826</name>
    <name evidence="7" type="ORF">GNLVRS01_PISO0K03420g</name>
    <name evidence="8" type="ORF">GNLVRS01_PISO0L03421g</name>
</gene>
<evidence type="ECO:0000256" key="3">
    <source>
        <dbReference type="ARBA" id="ARBA00022989"/>
    </source>
</evidence>
<evidence type="ECO:0000313" key="8">
    <source>
        <dbReference type="EMBL" id="CCE84285.1"/>
    </source>
</evidence>
<keyword evidence="2 5" id="KW-0812">Transmembrane</keyword>
<feature type="transmembrane region" description="Helical" evidence="5">
    <location>
        <begin position="149"/>
        <end position="176"/>
    </location>
</feature>
<reference evidence="9" key="2">
    <citation type="journal article" date="2012" name="G3 (Bethesda)">
        <title>Pichia sorbitophila, an interspecies yeast hybrid reveals early steps of genome resolution following polyploidization.</title>
        <authorList>
            <person name="Leh Louis V."/>
            <person name="Despons L."/>
            <person name="Friedrich A."/>
            <person name="Martin T."/>
            <person name="Durrens P."/>
            <person name="Casaregola S."/>
            <person name="Neuveglise C."/>
            <person name="Fairhead C."/>
            <person name="Marck C."/>
            <person name="Cruz J.A."/>
            <person name="Straub M.L."/>
            <person name="Kugler V."/>
            <person name="Sacerdot C."/>
            <person name="Uzunov Z."/>
            <person name="Thierry A."/>
            <person name="Weiss S."/>
            <person name="Bleykasten C."/>
            <person name="De Montigny J."/>
            <person name="Jacques N."/>
            <person name="Jung P."/>
            <person name="Lemaire M."/>
            <person name="Mallet S."/>
            <person name="Morel G."/>
            <person name="Richard G.F."/>
            <person name="Sarkar A."/>
            <person name="Savel G."/>
            <person name="Schacherer J."/>
            <person name="Seret M.L."/>
            <person name="Talla E."/>
            <person name="Samson G."/>
            <person name="Jubin C."/>
            <person name="Poulain J."/>
            <person name="Vacherie B."/>
            <person name="Barbe V."/>
            <person name="Pelletier E."/>
            <person name="Sherman D.J."/>
            <person name="Westhof E."/>
            <person name="Weissenbach J."/>
            <person name="Baret P.V."/>
            <person name="Wincker P."/>
            <person name="Gaillardin C."/>
            <person name="Dujon B."/>
            <person name="Souciet J.L."/>
        </authorList>
    </citation>
    <scope>NUCLEOTIDE SEQUENCE [LARGE SCALE GENOMIC DNA]</scope>
    <source>
        <strain evidence="9">ATCC MYA-4447 / BCRC 22081 / CBS 7064 / NBRC 10061 / NRRL Y-12695</strain>
    </source>
</reference>
<dbReference type="SUPFAM" id="SSF103473">
    <property type="entry name" value="MFS general substrate transporter"/>
    <property type="match status" value="2"/>
</dbReference>
<name>G8Y9M1_PICSO</name>
<dbReference type="FunCoup" id="G8Y9M1">
    <property type="interactions" value="68"/>
</dbReference>
<dbReference type="InterPro" id="IPR036259">
    <property type="entry name" value="MFS_trans_sf"/>
</dbReference>
<evidence type="ECO:0000313" key="7">
    <source>
        <dbReference type="EMBL" id="CCE83254.1"/>
    </source>
</evidence>
<evidence type="ECO:0000256" key="2">
    <source>
        <dbReference type="ARBA" id="ARBA00022692"/>
    </source>
</evidence>
<dbReference type="PANTHER" id="PTHR42718">
    <property type="entry name" value="MAJOR FACILITATOR SUPERFAMILY MULTIDRUG TRANSPORTER MFSC"/>
    <property type="match status" value="1"/>
</dbReference>
<dbReference type="STRING" id="559304.G8Y9M1"/>
<evidence type="ECO:0000256" key="4">
    <source>
        <dbReference type="ARBA" id="ARBA00023136"/>
    </source>
</evidence>
<organism evidence="7 9">
    <name type="scientific">Pichia sorbitophila (strain ATCC MYA-4447 / BCRC 22081 / CBS 7064 / NBRC 10061 / NRRL Y-12695)</name>
    <name type="common">Hybrid yeast</name>
    <dbReference type="NCBI Taxonomy" id="559304"/>
    <lineage>
        <taxon>Eukaryota</taxon>
        <taxon>Fungi</taxon>
        <taxon>Dikarya</taxon>
        <taxon>Ascomycota</taxon>
        <taxon>Saccharomycotina</taxon>
        <taxon>Pichiomycetes</taxon>
        <taxon>Debaryomycetaceae</taxon>
        <taxon>Millerozyma</taxon>
    </lineage>
</organism>
<dbReference type="OrthoDB" id="2130629at2759"/>
<feature type="transmembrane region" description="Helical" evidence="5">
    <location>
        <begin position="328"/>
        <end position="346"/>
    </location>
</feature>
<dbReference type="Gene3D" id="1.20.1250.20">
    <property type="entry name" value="MFS general substrate transporter like domains"/>
    <property type="match status" value="2"/>
</dbReference>
<reference evidence="7" key="1">
    <citation type="submission" date="2011-10" db="EMBL/GenBank/DDBJ databases">
        <authorList>
            <person name="Genoscope - CEA"/>
        </authorList>
    </citation>
    <scope>NUCLEOTIDE SEQUENCE</scope>
</reference>
<feature type="transmembrane region" description="Helical" evidence="5">
    <location>
        <begin position="378"/>
        <end position="404"/>
    </location>
</feature>
<dbReference type="EMBL" id="FO082049">
    <property type="protein sequence ID" value="CCE83254.1"/>
    <property type="molecule type" value="Genomic_DNA"/>
</dbReference>
<evidence type="ECO:0000259" key="6">
    <source>
        <dbReference type="PROSITE" id="PS50850"/>
    </source>
</evidence>
<dbReference type="AlphaFoldDB" id="G8Y9M1"/>
<feature type="transmembrane region" description="Helical" evidence="5">
    <location>
        <begin position="220"/>
        <end position="239"/>
    </location>
</feature>
<dbReference type="Proteomes" id="UP000005222">
    <property type="component" value="Chromosome L"/>
</dbReference>
<sequence length="503" mass="55076">MEKRPECFQTGVQEVATVFLVCAAQFLCQGGITMCMSTMKVLIDSFAEQSGNIEESEKVWFMGSFALTVGTFILISGRLGDLFGLKKIFLIGWAWITVWSIVIGLSYYSKSIIFFIICRAFQGIGFALLLPCGLGILGSVYANGQRKNIAFSCLGAAGPSGAAVGAIMAAVFAQFVWWPWQFWVQGIATFVFGVASYYAIPPDPQKSFRSFSSSHWVKRLDVLGSGLGIASLILFNFVWNHGPVAGWISPYVLVLLILSVLGAFAFFYVELKVAEYPLLPRSLFNRKIGLVLLCVSLGWGSFGIWQYYYWNTVLILRGYSPIEAGLTYIPFLVLGVIASLSISVIITRVRPSIIIAFSMIAFMCGSIMLSIMPVKQSYFQIAMGQMFILTWGMDWSFPASSLILSDFLPVYHQGMAGSLVNTVVNYSVSLFLGIATTIETQVKSQGSTVLQSYRAALHFAIGTAGLGVVFALVFVIIQHLDNDKSGTFASASDTPTIESKRSL</sequence>
<feature type="transmembrane region" description="Helical" evidence="5">
    <location>
        <begin position="353"/>
        <end position="372"/>
    </location>
</feature>
<feature type="transmembrane region" description="Helical" evidence="5">
    <location>
        <begin position="88"/>
        <end position="107"/>
    </location>
</feature>
<feature type="transmembrane region" description="Helical" evidence="5">
    <location>
        <begin position="12"/>
        <end position="39"/>
    </location>
</feature>
<feature type="transmembrane region" description="Helical" evidence="5">
    <location>
        <begin position="416"/>
        <end position="435"/>
    </location>
</feature>
<dbReference type="eggNOG" id="KOG0254">
    <property type="taxonomic scope" value="Eukaryota"/>
</dbReference>
<feature type="transmembrane region" description="Helical" evidence="5">
    <location>
        <begin position="59"/>
        <end position="76"/>
    </location>
</feature>
<dbReference type="EMBL" id="FO082048">
    <property type="protein sequence ID" value="CCE84285.1"/>
    <property type="molecule type" value="Genomic_DNA"/>
</dbReference>
<feature type="transmembrane region" description="Helical" evidence="5">
    <location>
        <begin position="113"/>
        <end position="137"/>
    </location>
</feature>
<protein>
    <submittedName>
        <fullName evidence="7">Piso0_003826 protein</fullName>
    </submittedName>
</protein>
<dbReference type="CDD" id="cd17476">
    <property type="entry name" value="MFS_Amf1_MDR_like"/>
    <property type="match status" value="1"/>
</dbReference>
<proteinExistence type="predicted"/>
<evidence type="ECO:0000256" key="5">
    <source>
        <dbReference type="SAM" id="Phobius"/>
    </source>
</evidence>
<keyword evidence="3 5" id="KW-1133">Transmembrane helix</keyword>
<dbReference type="GO" id="GO:0022857">
    <property type="term" value="F:transmembrane transporter activity"/>
    <property type="evidence" value="ECO:0007669"/>
    <property type="project" value="InterPro"/>
</dbReference>
<dbReference type="PROSITE" id="PS50850">
    <property type="entry name" value="MFS"/>
    <property type="match status" value="1"/>
</dbReference>
<feature type="domain" description="Major facilitator superfamily (MFS) profile" evidence="6">
    <location>
        <begin position="17"/>
        <end position="481"/>
    </location>
</feature>
<dbReference type="Proteomes" id="UP000005222">
    <property type="component" value="Chromosome K"/>
</dbReference>
<dbReference type="InterPro" id="IPR011701">
    <property type="entry name" value="MFS"/>
</dbReference>
<dbReference type="PANTHER" id="PTHR42718:SF14">
    <property type="entry name" value="AMINOTRIAZOLE RESISTANCE PROTEIN"/>
    <property type="match status" value="1"/>
</dbReference>
<evidence type="ECO:0000313" key="9">
    <source>
        <dbReference type="Proteomes" id="UP000005222"/>
    </source>
</evidence>